<organism evidence="1 2">
    <name type="scientific">Macroventuria anomochaeta</name>
    <dbReference type="NCBI Taxonomy" id="301207"/>
    <lineage>
        <taxon>Eukaryota</taxon>
        <taxon>Fungi</taxon>
        <taxon>Dikarya</taxon>
        <taxon>Ascomycota</taxon>
        <taxon>Pezizomycotina</taxon>
        <taxon>Dothideomycetes</taxon>
        <taxon>Pleosporomycetidae</taxon>
        <taxon>Pleosporales</taxon>
        <taxon>Pleosporineae</taxon>
        <taxon>Didymellaceae</taxon>
        <taxon>Macroventuria</taxon>
    </lineage>
</organism>
<sequence length="169" mass="18289">MSHTNGANAANRQRDTIANSLILLLKKLDPQLDISHFAKHELPRRGDIDQGQLTGNLTGSHTRIPAPPPSPSTRYICGQESLPTGEECAVGGQEFNVNPTTPEAREEAQWALAGSAASMHGQPRGRDWVSGVTAFALADFILERLDLEGKAYSSSAYEELQGRQGVQRV</sequence>
<protein>
    <submittedName>
        <fullName evidence="1">Uncharacterized protein</fullName>
    </submittedName>
</protein>
<keyword evidence="2" id="KW-1185">Reference proteome</keyword>
<evidence type="ECO:0000313" key="2">
    <source>
        <dbReference type="Proteomes" id="UP000799754"/>
    </source>
</evidence>
<gene>
    <name evidence="1" type="ORF">BU25DRAFT_492415</name>
</gene>
<evidence type="ECO:0000313" key="1">
    <source>
        <dbReference type="EMBL" id="KAF2625858.1"/>
    </source>
</evidence>
<comment type="caution">
    <text evidence="1">The sequence shown here is derived from an EMBL/GenBank/DDBJ whole genome shotgun (WGS) entry which is preliminary data.</text>
</comment>
<dbReference type="EMBL" id="MU006723">
    <property type="protein sequence ID" value="KAF2625858.1"/>
    <property type="molecule type" value="Genomic_DNA"/>
</dbReference>
<accession>A0ACB6RVU8</accession>
<reference evidence="1" key="1">
    <citation type="journal article" date="2020" name="Stud. Mycol.">
        <title>101 Dothideomycetes genomes: a test case for predicting lifestyles and emergence of pathogens.</title>
        <authorList>
            <person name="Haridas S."/>
            <person name="Albert R."/>
            <person name="Binder M."/>
            <person name="Bloem J."/>
            <person name="Labutti K."/>
            <person name="Salamov A."/>
            <person name="Andreopoulos B."/>
            <person name="Baker S."/>
            <person name="Barry K."/>
            <person name="Bills G."/>
            <person name="Bluhm B."/>
            <person name="Cannon C."/>
            <person name="Castanera R."/>
            <person name="Culley D."/>
            <person name="Daum C."/>
            <person name="Ezra D."/>
            <person name="Gonzalez J."/>
            <person name="Henrissat B."/>
            <person name="Kuo A."/>
            <person name="Liang C."/>
            <person name="Lipzen A."/>
            <person name="Lutzoni F."/>
            <person name="Magnuson J."/>
            <person name="Mondo S."/>
            <person name="Nolan M."/>
            <person name="Ohm R."/>
            <person name="Pangilinan J."/>
            <person name="Park H.-J."/>
            <person name="Ramirez L."/>
            <person name="Alfaro M."/>
            <person name="Sun H."/>
            <person name="Tritt A."/>
            <person name="Yoshinaga Y."/>
            <person name="Zwiers L.-H."/>
            <person name="Turgeon B."/>
            <person name="Goodwin S."/>
            <person name="Spatafora J."/>
            <person name="Crous P."/>
            <person name="Grigoriev I."/>
        </authorList>
    </citation>
    <scope>NUCLEOTIDE SEQUENCE</scope>
    <source>
        <strain evidence="1">CBS 525.71</strain>
    </source>
</reference>
<name>A0ACB6RVU8_9PLEO</name>
<proteinExistence type="predicted"/>
<dbReference type="Proteomes" id="UP000799754">
    <property type="component" value="Unassembled WGS sequence"/>
</dbReference>